<reference evidence="2 3" key="1">
    <citation type="submission" date="2020-01" db="EMBL/GenBank/DDBJ databases">
        <authorList>
            <person name="Palmer J.M."/>
        </authorList>
    </citation>
    <scope>NUCLEOTIDE SEQUENCE [LARGE SCALE GENOMIC DNA]</scope>
    <source>
        <strain evidence="2 3">TWF970</strain>
    </source>
</reference>
<evidence type="ECO:0000313" key="3">
    <source>
        <dbReference type="Proteomes" id="UP000474640"/>
    </source>
</evidence>
<feature type="compositionally biased region" description="Basic residues" evidence="1">
    <location>
        <begin position="1"/>
        <end position="12"/>
    </location>
</feature>
<dbReference type="Proteomes" id="UP000474640">
    <property type="component" value="Unassembled WGS sequence"/>
</dbReference>
<dbReference type="AlphaFoldDB" id="A0A7C8R537"/>
<comment type="caution">
    <text evidence="2">The sequence shown here is derived from an EMBL/GenBank/DDBJ whole genome shotgun (WGS) entry which is preliminary data.</text>
</comment>
<sequence length="116" mass="13833">MRRRRRRRRRSRTTTTTRTRTRTRMRMRTDGDEDGDGDGGWGPGRWDLWRMRMRMRMRMGVWEDGWQERSEIAGWTCCFLSVGRMVQRFYPQAMSPAASDNHFGPDRAIEGGEART</sequence>
<protein>
    <submittedName>
        <fullName evidence="2">Uncharacterized protein</fullName>
    </submittedName>
</protein>
<name>A0A7C8R537_ORBOL</name>
<evidence type="ECO:0000313" key="2">
    <source>
        <dbReference type="EMBL" id="KAF3271380.1"/>
    </source>
</evidence>
<feature type="region of interest" description="Disordered" evidence="1">
    <location>
        <begin position="95"/>
        <end position="116"/>
    </location>
</feature>
<proteinExistence type="predicted"/>
<feature type="compositionally biased region" description="Basic and acidic residues" evidence="1">
    <location>
        <begin position="103"/>
        <end position="116"/>
    </location>
</feature>
<feature type="region of interest" description="Disordered" evidence="1">
    <location>
        <begin position="1"/>
        <end position="41"/>
    </location>
</feature>
<organism evidence="2 3">
    <name type="scientific">Orbilia oligospora</name>
    <name type="common">Nematode-trapping fungus</name>
    <name type="synonym">Arthrobotrys oligospora</name>
    <dbReference type="NCBI Taxonomy" id="2813651"/>
    <lineage>
        <taxon>Eukaryota</taxon>
        <taxon>Fungi</taxon>
        <taxon>Dikarya</taxon>
        <taxon>Ascomycota</taxon>
        <taxon>Pezizomycotina</taxon>
        <taxon>Orbiliomycetes</taxon>
        <taxon>Orbiliales</taxon>
        <taxon>Orbiliaceae</taxon>
        <taxon>Orbilia</taxon>
    </lineage>
</organism>
<dbReference type="EMBL" id="JAABOJ010000069">
    <property type="protein sequence ID" value="KAF3271380.1"/>
    <property type="molecule type" value="Genomic_DNA"/>
</dbReference>
<accession>A0A7C8R537</accession>
<gene>
    <name evidence="2" type="ORF">TWF970_010262</name>
</gene>
<evidence type="ECO:0000256" key="1">
    <source>
        <dbReference type="SAM" id="MobiDB-lite"/>
    </source>
</evidence>